<dbReference type="GO" id="GO:0005737">
    <property type="term" value="C:cytoplasm"/>
    <property type="evidence" value="ECO:0007669"/>
    <property type="project" value="TreeGrafter"/>
</dbReference>
<organism evidence="2 3">
    <name type="scientific">Carnegiea gigantea</name>
    <dbReference type="NCBI Taxonomy" id="171969"/>
    <lineage>
        <taxon>Eukaryota</taxon>
        <taxon>Viridiplantae</taxon>
        <taxon>Streptophyta</taxon>
        <taxon>Embryophyta</taxon>
        <taxon>Tracheophyta</taxon>
        <taxon>Spermatophyta</taxon>
        <taxon>Magnoliopsida</taxon>
        <taxon>eudicotyledons</taxon>
        <taxon>Gunneridae</taxon>
        <taxon>Pentapetalae</taxon>
        <taxon>Caryophyllales</taxon>
        <taxon>Cactineae</taxon>
        <taxon>Cactaceae</taxon>
        <taxon>Cactoideae</taxon>
        <taxon>Echinocereeae</taxon>
        <taxon>Carnegiea</taxon>
    </lineage>
</organism>
<dbReference type="PANTHER" id="PTHR43651">
    <property type="entry name" value="1,4-ALPHA-GLUCAN-BRANCHING ENZYME"/>
    <property type="match status" value="1"/>
</dbReference>
<keyword evidence="3" id="KW-1185">Reference proteome</keyword>
<comment type="caution">
    <text evidence="2">The sequence shown here is derived from an EMBL/GenBank/DDBJ whole genome shotgun (WGS) entry which is preliminary data.</text>
</comment>
<dbReference type="Gene3D" id="2.60.40.10">
    <property type="entry name" value="Immunoglobulins"/>
    <property type="match status" value="1"/>
</dbReference>
<dbReference type="GO" id="GO:0003844">
    <property type="term" value="F:1,4-alpha-glucan branching enzyme activity"/>
    <property type="evidence" value="ECO:0007669"/>
    <property type="project" value="TreeGrafter"/>
</dbReference>
<dbReference type="Proteomes" id="UP001153076">
    <property type="component" value="Unassembled WGS sequence"/>
</dbReference>
<dbReference type="OrthoDB" id="1748724at2759"/>
<evidence type="ECO:0000256" key="1">
    <source>
        <dbReference type="SAM" id="MobiDB-lite"/>
    </source>
</evidence>
<accession>A0A9Q1GYF0</accession>
<feature type="compositionally biased region" description="Acidic residues" evidence="1">
    <location>
        <begin position="76"/>
        <end position="87"/>
    </location>
</feature>
<protein>
    <submittedName>
        <fullName evidence="2">Uncharacterized protein</fullName>
    </submittedName>
</protein>
<reference evidence="2" key="1">
    <citation type="submission" date="2022-04" db="EMBL/GenBank/DDBJ databases">
        <title>Carnegiea gigantea Genome sequencing and assembly v2.</title>
        <authorList>
            <person name="Copetti D."/>
            <person name="Sanderson M.J."/>
            <person name="Burquez A."/>
            <person name="Wojciechowski M.F."/>
        </authorList>
    </citation>
    <scope>NUCLEOTIDE SEQUENCE</scope>
    <source>
        <strain evidence="2">SGP5-SGP5p</strain>
        <tissue evidence="2">Aerial part</tissue>
    </source>
</reference>
<gene>
    <name evidence="2" type="ORF">Cgig2_005278</name>
</gene>
<feature type="region of interest" description="Disordered" evidence="1">
    <location>
        <begin position="51"/>
        <end position="116"/>
    </location>
</feature>
<dbReference type="GO" id="GO:0005982">
    <property type="term" value="P:starch metabolic process"/>
    <property type="evidence" value="ECO:0007669"/>
    <property type="project" value="TreeGrafter"/>
</dbReference>
<dbReference type="InterPro" id="IPR013783">
    <property type="entry name" value="Ig-like_fold"/>
</dbReference>
<sequence>MVYSLPGIRLSFVPSLHKPSGSTFNGDHRRNSTLTLLINKKTSSSRKIFAQKSSYDTDSSSATLTESQKVLVPGSESEESVSDENLDSDQVLNDPESIGDPQGQMVKGDGESDAEGSVHAKVVITDEQNSAVVSHMAEDKEVHNVDKSATSTVTKRTVPPPGDGQRMYEIDPLLRNHSDHLDYRYGQYKRMREAIDKYEGGLEEFSCGYDKLGFSRSATGITYREWAPGAKKQPLPAWPLSKKGGRGL</sequence>
<feature type="compositionally biased region" description="Polar residues" evidence="1">
    <location>
        <begin position="51"/>
        <end position="68"/>
    </location>
</feature>
<proteinExistence type="predicted"/>
<dbReference type="Gene3D" id="3.20.20.80">
    <property type="entry name" value="Glycosidases"/>
    <property type="match status" value="1"/>
</dbReference>
<dbReference type="PANTHER" id="PTHR43651:SF3">
    <property type="entry name" value="1,4-ALPHA-GLUCAN-BRANCHING ENZYME"/>
    <property type="match status" value="1"/>
</dbReference>
<name>A0A9Q1GYF0_9CARY</name>
<dbReference type="AlphaFoldDB" id="A0A9Q1GYF0"/>
<evidence type="ECO:0000313" key="2">
    <source>
        <dbReference type="EMBL" id="KAJ8427434.1"/>
    </source>
</evidence>
<feature type="region of interest" description="Disordered" evidence="1">
    <location>
        <begin position="139"/>
        <end position="165"/>
    </location>
</feature>
<dbReference type="EMBL" id="JAKOGI010001145">
    <property type="protein sequence ID" value="KAJ8427434.1"/>
    <property type="molecule type" value="Genomic_DNA"/>
</dbReference>
<evidence type="ECO:0000313" key="3">
    <source>
        <dbReference type="Proteomes" id="UP001153076"/>
    </source>
</evidence>